<keyword evidence="4" id="KW-0808">Transferase</keyword>
<comment type="pathway">
    <text evidence="1">Secondary metabolite biosynthesis.</text>
</comment>
<accession>A0A0D2NGQ7</accession>
<feature type="active site" description="Proton acceptor; for dehydratase activity" evidence="6">
    <location>
        <position position="1642"/>
    </location>
</feature>
<dbReference type="Pfam" id="PF08659">
    <property type="entry name" value="KR"/>
    <property type="match status" value="1"/>
</dbReference>
<dbReference type="InterPro" id="IPR001227">
    <property type="entry name" value="Ac_transferase_dom_sf"/>
</dbReference>
<feature type="domain" description="PKS/mFAS DH" evidence="10">
    <location>
        <begin position="1609"/>
        <end position="1883"/>
    </location>
</feature>
<organism evidence="11 12">
    <name type="scientific">Hypholoma sublateritium (strain FD-334 SS-4)</name>
    <dbReference type="NCBI Taxonomy" id="945553"/>
    <lineage>
        <taxon>Eukaryota</taxon>
        <taxon>Fungi</taxon>
        <taxon>Dikarya</taxon>
        <taxon>Basidiomycota</taxon>
        <taxon>Agaricomycotina</taxon>
        <taxon>Agaricomycetes</taxon>
        <taxon>Agaricomycetidae</taxon>
        <taxon>Agaricales</taxon>
        <taxon>Agaricineae</taxon>
        <taxon>Strophariaceae</taxon>
        <taxon>Hypholoma</taxon>
    </lineage>
</organism>
<dbReference type="InterPro" id="IPR042104">
    <property type="entry name" value="PKS_dehydratase_sf"/>
</dbReference>
<dbReference type="SUPFAM" id="SSF53901">
    <property type="entry name" value="Thiolase-like"/>
    <property type="match status" value="1"/>
</dbReference>
<evidence type="ECO:0000256" key="5">
    <source>
        <dbReference type="ARBA" id="ARBA00023026"/>
    </source>
</evidence>
<evidence type="ECO:0000259" key="10">
    <source>
        <dbReference type="PROSITE" id="PS52019"/>
    </source>
</evidence>
<sequence>MSPQTPRPESTLLDTFLSVARNKLTSDNFVLECESEQWTYGELDTISSALALELYERFGAKITTASIHENHPYILALLLATWKLGGIFAPLDAHAPPEMLAHILKTIDPTCAAIPDGPSTTRSLADGMKLPLLTISAKDCTIIQLVQKYMHHKPEEIDARFGGSSASSGALYLYTSSASSIANLKCVPVSHGVLALGSYSRLGWFKTAWPETDFGKLRILGWTPWSHIMGVSHDLGAATFATGGCYVFGVPPPAYPTTRVIPPTEDTNVISSLLDGILRTKADALIGVPWMLQGIHAIHSDLLRADTPLSLQEAMHIREALVKLKYLGIGGAQTTKETLRWAIGLGIKIMQDMGMTELGRALFHSKVTIENIESQGWSSRDCLINDAELMLIDDNGSISVEEGELVITSAFINSEYLKYDNYAFSRTADGRIEFRTGDLYGRTQDSRFVWKGKKEDFIQMTTSETLDPRSIEEVLKACTSIADCCVVGNNFLKKPSEFICAIILPAYPRISTSAAIEHTPIPPKQMADITRAIASVNRTLPPPLRITWSRVVFLDEEQRIPRTRKGSIFRKKLEDEFGTLLASHLMVKMESEHDARQKHSRAGGGAWKKDAAENLVVSSVAEILGVSLDILVTNADLSFAELGMDSSMAVQIVNRLNTAFGLSLPPNTCHTFVDLTKLQQAISTELGVNPSPTNQPFPRSPTAARENTVVIVGQALRLPGDINTPEAFWDALLDKRDDIITHIPPERWDHKSFYRSPSSSATPEAGDITFEKAGFVDATHYDNAFFGVSAPEALFVPPTIRLTLETAFEALENACIPISKVKGTNMGVFVGSGLDVDYHHLLYEEKGFQTYSRYYGTGMAVSTACGRLSYLLDIHGPSLAIDTACSSGLVAFDQGVKYLQSGEGESAIVSAVNINLWPGSFAFLSAQKMTSPNSRCATFTNEADGYVPSEGCVTFILKTESAALRDGDTILAIVKSSDVMHGGKSQGLVAPNVHAQIDLQRRLLEQANLAPSDIDFLEAHGTGTFLGDLIEIQGINQVFRGSHLSTPLIVGAAKSCIGHTELVAGSVGVLKTIASFEHASVPGLMHLTEHNLNPAIDCSPVPIHIPHDTVSLLPKHDPYRALVLANGFAGTIAGVILEAPKLSAAKHDRLDSKVYRPALPMIFVVSAKSPEALQEYLYRYLQFCRTSIPEKFQDICYTSCVGREHYRHRFACVASNMDELISALDERLRMTSIPHRRDAPPRRIVFAFPGQGSHFVGMASSLAGQFLEFKQILTIAATTAEELSRYPIISLLLDPESSYDVPSATQTAQICTFVYQCAVATWLKQLGVIPHGVLGHSLGEIAGAVIAGALSYELGLELVIRRADVLRSDPADPGGMAIIAAAKETITLLIRQLKLEDDLVIAVYNSPQSHVISGRQSAVELFVSRAKVVGLRAAKLNVSQGFHSPLIWPALPSLQKWVDGNVDRFSELQIKLYSTVSGVEYPLESRLPSNYWIEHAREPVRFSDAVKIMIADSAVDMILDVGPQPFIWTSLQDIAHGKMSIATSTKPSKDQLRSFLFAMGYLFESGIALQMEKLFSECSVSKVSIPSYPFQRRRHYPSYVPSRHGISPRKLSSGHIAKSKDGADGSPQFLIDSSLYDLLSDHRIEGHRIVPGAALVDFFARQSPLKALHSITFHEPMVVGSPTTRTDSEYDMESGIFRLKLVDTDRTVLPSVICSGFASLSPLIFSRRAINADMPYESKRDKGEVYSSYTNVEFGPSFRNIQELRTWSTHADSYIVVQSSSNPKHDRIRKLDCCLHGIGAIVQKQVPQLRDLNGSFLPTSIHGFTLYSDDIPESFICRYHLPFEMERNYNVVSTAFEVLSHSGDLLISCAKYSLAWLPAGSAVQNKQGKDVLIEETDLQWCYQSWVPRSIADQTSPLFPFLEYEQLLYVGFEGSPLSTSMSRYGQEVHAIYLPIKATNRRPLQPCFDDIHDKFKSARVAIILDLTYTKPGLIPTLVYHHEVLDLMKLLLSHKLEISNFALVSSMAVSFTATGNTNPDDNLRSLHVPSTAAVIHGMLRVFRRETGLDTQIWALDLPYLDNETVSEILMRELHGRQGGVSLDRVIAYRRAGDDHSLLRVVPILRPMIDNDRGELTKVYAGTIVIVGLGSIGCALAQALIAQGDTKVVFIGRRPRGDDEIEVALSRLSSGGTEGRSYVQADVTDLNSLRAAILKIQASHGAITTIIHTAAVVRDATIQKAEASSLDEVLAPKVAGAWNLHVVSSELCPSLETFVLLSSISVALGNQGQLAYVAGNYYMEVLASYRTERNLPATCVQLGAWESRLTEMMSDDTKNPVRIASHAEGIPLILKAMSTTQTVQVIAKLDVKMLAENPAYALDPYFQAILPRTRLTKAREQSLNAFDETAAILRKVLELDAGESLETGDTMTACGIDSIAFAQIRGRVMHQLGVEVPTKFLSDSFTVREMMNYVVGHYTSS</sequence>
<dbReference type="CDD" id="cd00833">
    <property type="entry name" value="PKS"/>
    <property type="match status" value="1"/>
</dbReference>
<evidence type="ECO:0000256" key="7">
    <source>
        <dbReference type="SAM" id="MobiDB-lite"/>
    </source>
</evidence>
<evidence type="ECO:0000256" key="3">
    <source>
        <dbReference type="ARBA" id="ARBA00022553"/>
    </source>
</evidence>
<dbReference type="SMART" id="SM00822">
    <property type="entry name" value="PKS_KR"/>
    <property type="match status" value="1"/>
</dbReference>
<dbReference type="PROSITE" id="PS52004">
    <property type="entry name" value="KS3_2"/>
    <property type="match status" value="1"/>
</dbReference>
<dbReference type="InterPro" id="IPR049551">
    <property type="entry name" value="PKS_DH_C"/>
</dbReference>
<feature type="region of interest" description="N-terminal hotdog fold" evidence="6">
    <location>
        <begin position="1609"/>
        <end position="1725"/>
    </location>
</feature>
<dbReference type="InterPro" id="IPR057326">
    <property type="entry name" value="KR_dom"/>
</dbReference>
<dbReference type="Pfam" id="PF00550">
    <property type="entry name" value="PP-binding"/>
    <property type="match status" value="2"/>
</dbReference>
<proteinExistence type="predicted"/>
<dbReference type="Gene3D" id="3.40.366.10">
    <property type="entry name" value="Malonyl-Coenzyme A Acyl Carrier Protein, domain 2"/>
    <property type="match status" value="1"/>
</dbReference>
<dbReference type="Gene3D" id="3.40.50.12780">
    <property type="entry name" value="N-terminal domain of ligase-like"/>
    <property type="match status" value="1"/>
</dbReference>
<dbReference type="SMART" id="SM00827">
    <property type="entry name" value="PKS_AT"/>
    <property type="match status" value="1"/>
</dbReference>
<dbReference type="InterPro" id="IPR050091">
    <property type="entry name" value="PKS_NRPS_Biosynth_Enz"/>
</dbReference>
<dbReference type="PANTHER" id="PTHR43775:SF37">
    <property type="entry name" value="SI:DKEY-61P9.11"/>
    <property type="match status" value="1"/>
</dbReference>
<keyword evidence="12" id="KW-1185">Reference proteome</keyword>
<keyword evidence="2" id="KW-0596">Phosphopantetheine</keyword>
<evidence type="ECO:0000313" key="12">
    <source>
        <dbReference type="Proteomes" id="UP000054270"/>
    </source>
</evidence>
<evidence type="ECO:0000256" key="1">
    <source>
        <dbReference type="ARBA" id="ARBA00005179"/>
    </source>
</evidence>
<dbReference type="SMART" id="SM00825">
    <property type="entry name" value="PKS_KS"/>
    <property type="match status" value="1"/>
</dbReference>
<dbReference type="STRING" id="945553.A0A0D2NGQ7"/>
<dbReference type="InterPro" id="IPR018201">
    <property type="entry name" value="Ketoacyl_synth_AS"/>
</dbReference>
<dbReference type="SUPFAM" id="SSF47336">
    <property type="entry name" value="ACP-like"/>
    <property type="match status" value="2"/>
</dbReference>
<dbReference type="Proteomes" id="UP000054270">
    <property type="component" value="Unassembled WGS sequence"/>
</dbReference>
<dbReference type="SMART" id="SM01294">
    <property type="entry name" value="PKS_PP_betabranch"/>
    <property type="match status" value="1"/>
</dbReference>
<reference evidence="12" key="1">
    <citation type="submission" date="2014-04" db="EMBL/GenBank/DDBJ databases">
        <title>Evolutionary Origins and Diversification of the Mycorrhizal Mutualists.</title>
        <authorList>
            <consortium name="DOE Joint Genome Institute"/>
            <consortium name="Mycorrhizal Genomics Consortium"/>
            <person name="Kohler A."/>
            <person name="Kuo A."/>
            <person name="Nagy L.G."/>
            <person name="Floudas D."/>
            <person name="Copeland A."/>
            <person name="Barry K.W."/>
            <person name="Cichocki N."/>
            <person name="Veneault-Fourrey C."/>
            <person name="LaButti K."/>
            <person name="Lindquist E.A."/>
            <person name="Lipzen A."/>
            <person name="Lundell T."/>
            <person name="Morin E."/>
            <person name="Murat C."/>
            <person name="Riley R."/>
            <person name="Ohm R."/>
            <person name="Sun H."/>
            <person name="Tunlid A."/>
            <person name="Henrissat B."/>
            <person name="Grigoriev I.V."/>
            <person name="Hibbett D.S."/>
            <person name="Martin F."/>
        </authorList>
    </citation>
    <scope>NUCLEOTIDE SEQUENCE [LARGE SCALE GENOMIC DNA]</scope>
    <source>
        <strain evidence="12">FD-334 SS-4</strain>
    </source>
</reference>
<dbReference type="InterPro" id="IPR013968">
    <property type="entry name" value="PKS_KR"/>
</dbReference>
<dbReference type="InterPro" id="IPR020841">
    <property type="entry name" value="PKS_Beta-ketoAc_synthase_dom"/>
</dbReference>
<dbReference type="InterPro" id="IPR014030">
    <property type="entry name" value="Ketoacyl_synth_N"/>
</dbReference>
<dbReference type="InterPro" id="IPR000873">
    <property type="entry name" value="AMP-dep_synth/lig_dom"/>
</dbReference>
<dbReference type="Pfam" id="PF02801">
    <property type="entry name" value="Ketoacyl-synt_C"/>
    <property type="match status" value="1"/>
</dbReference>
<evidence type="ECO:0000256" key="2">
    <source>
        <dbReference type="ARBA" id="ARBA00022450"/>
    </source>
</evidence>
<evidence type="ECO:0000256" key="4">
    <source>
        <dbReference type="ARBA" id="ARBA00022679"/>
    </source>
</evidence>
<evidence type="ECO:0000256" key="6">
    <source>
        <dbReference type="PROSITE-ProRule" id="PRU01363"/>
    </source>
</evidence>
<feature type="active site" description="Proton donor; for dehydratase activity" evidence="6">
    <location>
        <position position="1792"/>
    </location>
</feature>
<dbReference type="PANTHER" id="PTHR43775">
    <property type="entry name" value="FATTY ACID SYNTHASE"/>
    <property type="match status" value="1"/>
</dbReference>
<feature type="domain" description="Carrier" evidence="8">
    <location>
        <begin position="2395"/>
        <end position="2470"/>
    </location>
</feature>
<dbReference type="Pfam" id="PF00109">
    <property type="entry name" value="ketoacyl-synt"/>
    <property type="match status" value="1"/>
</dbReference>
<dbReference type="GO" id="GO:0006633">
    <property type="term" value="P:fatty acid biosynthetic process"/>
    <property type="evidence" value="ECO:0007669"/>
    <property type="project" value="InterPro"/>
</dbReference>
<evidence type="ECO:0000313" key="11">
    <source>
        <dbReference type="EMBL" id="KJA15856.1"/>
    </source>
</evidence>
<dbReference type="SUPFAM" id="SSF56801">
    <property type="entry name" value="Acetyl-CoA synthetase-like"/>
    <property type="match status" value="1"/>
</dbReference>
<evidence type="ECO:0000259" key="8">
    <source>
        <dbReference type="PROSITE" id="PS50075"/>
    </source>
</evidence>
<dbReference type="PROSITE" id="PS00606">
    <property type="entry name" value="KS3_1"/>
    <property type="match status" value="1"/>
</dbReference>
<dbReference type="Gene3D" id="3.40.50.720">
    <property type="entry name" value="NAD(P)-binding Rossmann-like Domain"/>
    <property type="match status" value="1"/>
</dbReference>
<dbReference type="Pfam" id="PF23562">
    <property type="entry name" value="AMP-binding_C_3"/>
    <property type="match status" value="1"/>
</dbReference>
<keyword evidence="5" id="KW-0843">Virulence</keyword>
<dbReference type="SUPFAM" id="SSF52151">
    <property type="entry name" value="FabD/lysophospholipase-like"/>
    <property type="match status" value="1"/>
</dbReference>
<dbReference type="Gene3D" id="1.10.1200.10">
    <property type="entry name" value="ACP-like"/>
    <property type="match status" value="2"/>
</dbReference>
<dbReference type="SUPFAM" id="SSF51735">
    <property type="entry name" value="NAD(P)-binding Rossmann-fold domains"/>
    <property type="match status" value="1"/>
</dbReference>
<dbReference type="InterPro" id="IPR042099">
    <property type="entry name" value="ANL_N_sf"/>
</dbReference>
<protein>
    <submittedName>
        <fullName evidence="11">Polyketide synthetase</fullName>
    </submittedName>
</protein>
<dbReference type="Pfam" id="PF00698">
    <property type="entry name" value="Acyl_transf_1"/>
    <property type="match status" value="1"/>
</dbReference>
<gene>
    <name evidence="11" type="primary">PKS-NRPS1</name>
    <name evidence="11" type="ORF">HYPSUDRAFT_48017</name>
</gene>
<dbReference type="GO" id="GO:0044550">
    <property type="term" value="P:secondary metabolite biosynthetic process"/>
    <property type="evidence" value="ECO:0007669"/>
    <property type="project" value="UniProtKB-ARBA"/>
</dbReference>
<dbReference type="InterPro" id="IPR006162">
    <property type="entry name" value="Ppantetheine_attach_site"/>
</dbReference>
<dbReference type="PROSITE" id="PS50075">
    <property type="entry name" value="CARRIER"/>
    <property type="match status" value="2"/>
</dbReference>
<dbReference type="InterPro" id="IPR036291">
    <property type="entry name" value="NAD(P)-bd_dom_sf"/>
</dbReference>
<dbReference type="Pfam" id="PF22621">
    <property type="entry name" value="CurL-like_PKS_C"/>
    <property type="match status" value="1"/>
</dbReference>
<dbReference type="Gene3D" id="3.30.70.3290">
    <property type="match status" value="1"/>
</dbReference>
<dbReference type="SMART" id="SM00823">
    <property type="entry name" value="PKS_PP"/>
    <property type="match status" value="2"/>
</dbReference>
<dbReference type="InterPro" id="IPR014031">
    <property type="entry name" value="Ketoacyl_synth_C"/>
</dbReference>
<dbReference type="InterPro" id="IPR016036">
    <property type="entry name" value="Malonyl_transacylase_ACP-bd"/>
</dbReference>
<feature type="region of interest" description="C-terminal hotdog fold" evidence="6">
    <location>
        <begin position="1737"/>
        <end position="1883"/>
    </location>
</feature>
<dbReference type="InterPro" id="IPR045851">
    <property type="entry name" value="AMP-bd_C_sf"/>
</dbReference>
<dbReference type="GO" id="GO:0004315">
    <property type="term" value="F:3-oxoacyl-[acyl-carrier-protein] synthase activity"/>
    <property type="evidence" value="ECO:0007669"/>
    <property type="project" value="InterPro"/>
</dbReference>
<dbReference type="Gene3D" id="3.30.300.30">
    <property type="match status" value="1"/>
</dbReference>
<dbReference type="Gene3D" id="3.10.129.110">
    <property type="entry name" value="Polyketide synthase dehydratase"/>
    <property type="match status" value="1"/>
</dbReference>
<feature type="region of interest" description="Disordered" evidence="7">
    <location>
        <begin position="1601"/>
        <end position="1621"/>
    </location>
</feature>
<dbReference type="InterPro" id="IPR036736">
    <property type="entry name" value="ACP-like_sf"/>
</dbReference>
<dbReference type="Pfam" id="PF14765">
    <property type="entry name" value="PS-DH"/>
    <property type="match status" value="1"/>
</dbReference>
<feature type="domain" description="Ketosynthase family 3 (KS3)" evidence="9">
    <location>
        <begin position="706"/>
        <end position="1139"/>
    </location>
</feature>
<dbReference type="PROSITE" id="PS52019">
    <property type="entry name" value="PKS_MFAS_DH"/>
    <property type="match status" value="1"/>
</dbReference>
<dbReference type="Pfam" id="PF00501">
    <property type="entry name" value="AMP-binding"/>
    <property type="match status" value="1"/>
</dbReference>
<dbReference type="OrthoDB" id="5334845at2759"/>
<dbReference type="EMBL" id="KN817633">
    <property type="protein sequence ID" value="KJA15856.1"/>
    <property type="molecule type" value="Genomic_DNA"/>
</dbReference>
<evidence type="ECO:0000259" key="9">
    <source>
        <dbReference type="PROSITE" id="PS52004"/>
    </source>
</evidence>
<dbReference type="InterPro" id="IPR016039">
    <property type="entry name" value="Thiolase-like"/>
</dbReference>
<dbReference type="GO" id="GO:0031177">
    <property type="term" value="F:phosphopantetheine binding"/>
    <property type="evidence" value="ECO:0007669"/>
    <property type="project" value="InterPro"/>
</dbReference>
<dbReference type="GO" id="GO:0004312">
    <property type="term" value="F:fatty acid synthase activity"/>
    <property type="evidence" value="ECO:0007669"/>
    <property type="project" value="TreeGrafter"/>
</dbReference>
<dbReference type="SUPFAM" id="SSF55048">
    <property type="entry name" value="Probable ACP-binding domain of malonyl-CoA ACP transacylase"/>
    <property type="match status" value="1"/>
</dbReference>
<dbReference type="OMA" id="MFAQLRK"/>
<dbReference type="Gene3D" id="3.40.47.10">
    <property type="match status" value="1"/>
</dbReference>
<keyword evidence="3" id="KW-0597">Phosphoprotein</keyword>
<dbReference type="PROSITE" id="PS00012">
    <property type="entry name" value="PHOSPHOPANTETHEINE"/>
    <property type="match status" value="2"/>
</dbReference>
<dbReference type="InterPro" id="IPR020806">
    <property type="entry name" value="PKS_PP-bd"/>
</dbReference>
<dbReference type="InterPro" id="IPR009081">
    <property type="entry name" value="PP-bd_ACP"/>
</dbReference>
<dbReference type="InterPro" id="IPR049900">
    <property type="entry name" value="PKS_mFAS_DH"/>
</dbReference>
<name>A0A0D2NGQ7_HYPSF</name>
<dbReference type="InterPro" id="IPR016035">
    <property type="entry name" value="Acyl_Trfase/lysoPLipase"/>
</dbReference>
<feature type="domain" description="Carrier" evidence="8">
    <location>
        <begin position="610"/>
        <end position="686"/>
    </location>
</feature>
<dbReference type="InterPro" id="IPR014043">
    <property type="entry name" value="Acyl_transferase_dom"/>
</dbReference>